<name>A0A668A8L9_9TELE</name>
<dbReference type="GO" id="GO:0007130">
    <property type="term" value="P:synaptonemal complex assembly"/>
    <property type="evidence" value="ECO:0007669"/>
    <property type="project" value="InterPro"/>
</dbReference>
<dbReference type="AlphaFoldDB" id="A0A668A8L9"/>
<dbReference type="GO" id="GO:0007283">
    <property type="term" value="P:spermatogenesis"/>
    <property type="evidence" value="ECO:0007669"/>
    <property type="project" value="InterPro"/>
</dbReference>
<reference evidence="2" key="2">
    <citation type="submission" date="2025-08" db="UniProtKB">
        <authorList>
            <consortium name="Ensembl"/>
        </authorList>
    </citation>
    <scope>IDENTIFICATION</scope>
</reference>
<accession>A0A668A8L9</accession>
<proteinExistence type="predicted"/>
<reference evidence="2" key="1">
    <citation type="submission" date="2019-06" db="EMBL/GenBank/DDBJ databases">
        <authorList>
            <consortium name="Wellcome Sanger Institute Data Sharing"/>
        </authorList>
    </citation>
    <scope>NUCLEOTIDE SEQUENCE [LARGE SCALE GENOMIC DNA]</scope>
</reference>
<dbReference type="FunCoup" id="A0A668A8L9">
    <property type="interactions" value="645"/>
</dbReference>
<dbReference type="InParanoid" id="A0A668A8L9"/>
<evidence type="ECO:0000256" key="1">
    <source>
        <dbReference type="SAM" id="Coils"/>
    </source>
</evidence>
<evidence type="ECO:0000313" key="2">
    <source>
        <dbReference type="Ensembl" id="ENSMMDP00005049792.1"/>
    </source>
</evidence>
<dbReference type="GeneTree" id="ENSGT01030000235237"/>
<sequence length="111" mass="12949">MTDSPSPTELQQNSDEDMLELNKELERMIEDAENISVQLAWMAYDMVVLRVSPGLQDSMQKLQDAYLRCRLTIIKELESLSHCMDQLACVYDFLIYFFTYFKNIGTPEKLP</sequence>
<keyword evidence="1" id="KW-0175">Coiled coil</keyword>
<dbReference type="PANTHER" id="PTHR36686:SF1">
    <property type="entry name" value="SYNAPTONEMAL COMPLEX CENTRAL ELEMENT PROTEIN 3"/>
    <property type="match status" value="1"/>
</dbReference>
<reference evidence="2" key="3">
    <citation type="submission" date="2025-09" db="UniProtKB">
        <authorList>
            <consortium name="Ensembl"/>
        </authorList>
    </citation>
    <scope>IDENTIFICATION</scope>
</reference>
<dbReference type="GO" id="GO:0007131">
    <property type="term" value="P:reciprocal meiotic recombination"/>
    <property type="evidence" value="ECO:0007669"/>
    <property type="project" value="InterPro"/>
</dbReference>
<feature type="coiled-coil region" evidence="1">
    <location>
        <begin position="11"/>
        <end position="38"/>
    </location>
</feature>
<protein>
    <submittedName>
        <fullName evidence="2">Zgc:194246</fullName>
    </submittedName>
</protein>
<dbReference type="Pfam" id="PF15191">
    <property type="entry name" value="Synaptonemal_3"/>
    <property type="match status" value="1"/>
</dbReference>
<dbReference type="Ensembl" id="ENSMMDT00005050780.1">
    <property type="protein sequence ID" value="ENSMMDP00005049792.1"/>
    <property type="gene ID" value="ENSMMDG00005022613.1"/>
</dbReference>
<dbReference type="InterPro" id="IPR028145">
    <property type="entry name" value="Synaptonemal_3"/>
</dbReference>
<dbReference type="Proteomes" id="UP000472263">
    <property type="component" value="Chromosome 10"/>
</dbReference>
<keyword evidence="3" id="KW-1185">Reference proteome</keyword>
<organism evidence="2 3">
    <name type="scientific">Myripristis murdjan</name>
    <name type="common">pinecone soldierfish</name>
    <dbReference type="NCBI Taxonomy" id="586833"/>
    <lineage>
        <taxon>Eukaryota</taxon>
        <taxon>Metazoa</taxon>
        <taxon>Chordata</taxon>
        <taxon>Craniata</taxon>
        <taxon>Vertebrata</taxon>
        <taxon>Euteleostomi</taxon>
        <taxon>Actinopterygii</taxon>
        <taxon>Neopterygii</taxon>
        <taxon>Teleostei</taxon>
        <taxon>Neoteleostei</taxon>
        <taxon>Acanthomorphata</taxon>
        <taxon>Holocentriformes</taxon>
        <taxon>Holocentridae</taxon>
        <taxon>Myripristis</taxon>
    </lineage>
</organism>
<dbReference type="PANTHER" id="PTHR36686">
    <property type="entry name" value="SYNAPTONEMAL COMPLEX CENTRAL ELEMENT PROTEIN 3"/>
    <property type="match status" value="1"/>
</dbReference>
<evidence type="ECO:0000313" key="3">
    <source>
        <dbReference type="Proteomes" id="UP000472263"/>
    </source>
</evidence>